<dbReference type="Gene3D" id="1.10.10.60">
    <property type="entry name" value="Homeodomain-like"/>
    <property type="match status" value="1"/>
</dbReference>
<dbReference type="SUPFAM" id="SSF46689">
    <property type="entry name" value="Homeodomain-like"/>
    <property type="match status" value="1"/>
</dbReference>
<evidence type="ECO:0000256" key="3">
    <source>
        <dbReference type="ARBA" id="ARBA00023163"/>
    </source>
</evidence>
<dbReference type="Gene3D" id="1.10.357.10">
    <property type="entry name" value="Tetracycline Repressor, domain 2"/>
    <property type="match status" value="1"/>
</dbReference>
<feature type="domain" description="HTH tetR-type" evidence="5">
    <location>
        <begin position="9"/>
        <end position="69"/>
    </location>
</feature>
<dbReference type="PROSITE" id="PS50977">
    <property type="entry name" value="HTH_TETR_2"/>
    <property type="match status" value="1"/>
</dbReference>
<organism evidence="6 7">
    <name type="scientific">Candidatus Geothrix skivensis</name>
    <dbReference type="NCBI Taxonomy" id="2954439"/>
    <lineage>
        <taxon>Bacteria</taxon>
        <taxon>Pseudomonadati</taxon>
        <taxon>Acidobacteriota</taxon>
        <taxon>Holophagae</taxon>
        <taxon>Holophagales</taxon>
        <taxon>Holophagaceae</taxon>
        <taxon>Geothrix</taxon>
    </lineage>
</organism>
<keyword evidence="2 4" id="KW-0238">DNA-binding</keyword>
<dbReference type="Proteomes" id="UP000886657">
    <property type="component" value="Unassembled WGS sequence"/>
</dbReference>
<dbReference type="EMBL" id="JADKIO010000009">
    <property type="protein sequence ID" value="MBK9797252.1"/>
    <property type="molecule type" value="Genomic_DNA"/>
</dbReference>
<evidence type="ECO:0000256" key="1">
    <source>
        <dbReference type="ARBA" id="ARBA00023015"/>
    </source>
</evidence>
<dbReference type="Pfam" id="PF00440">
    <property type="entry name" value="TetR_N"/>
    <property type="match status" value="1"/>
</dbReference>
<dbReference type="InterPro" id="IPR041490">
    <property type="entry name" value="KstR2_TetR_C"/>
</dbReference>
<evidence type="ECO:0000256" key="4">
    <source>
        <dbReference type="PROSITE-ProRule" id="PRU00335"/>
    </source>
</evidence>
<dbReference type="GO" id="GO:0003700">
    <property type="term" value="F:DNA-binding transcription factor activity"/>
    <property type="evidence" value="ECO:0007669"/>
    <property type="project" value="TreeGrafter"/>
</dbReference>
<dbReference type="SUPFAM" id="SSF48498">
    <property type="entry name" value="Tetracyclin repressor-like, C-terminal domain"/>
    <property type="match status" value="1"/>
</dbReference>
<feature type="DNA-binding region" description="H-T-H motif" evidence="4">
    <location>
        <begin position="32"/>
        <end position="51"/>
    </location>
</feature>
<reference evidence="6" key="1">
    <citation type="submission" date="2020-10" db="EMBL/GenBank/DDBJ databases">
        <title>Connecting structure to function with the recovery of over 1000 high-quality activated sludge metagenome-assembled genomes encoding full-length rRNA genes using long-read sequencing.</title>
        <authorList>
            <person name="Singleton C.M."/>
            <person name="Petriglieri F."/>
            <person name="Kristensen J.M."/>
            <person name="Kirkegaard R.H."/>
            <person name="Michaelsen T.Y."/>
            <person name="Andersen M.H."/>
            <person name="Karst S.M."/>
            <person name="Dueholm M.S."/>
            <person name="Nielsen P.H."/>
            <person name="Albertsen M."/>
        </authorList>
    </citation>
    <scope>NUCLEOTIDE SEQUENCE</scope>
    <source>
        <strain evidence="6">Skiv_18-Q3-R9-52_MAXAC.067</strain>
    </source>
</reference>
<protein>
    <submittedName>
        <fullName evidence="6">TetR/AcrR family transcriptional regulator</fullName>
    </submittedName>
</protein>
<accession>A0A9D7XIH1</accession>
<dbReference type="PANTHER" id="PTHR30055">
    <property type="entry name" value="HTH-TYPE TRANSCRIPTIONAL REGULATOR RUTR"/>
    <property type="match status" value="1"/>
</dbReference>
<name>A0A9D7XIH1_9BACT</name>
<sequence length="199" mass="21590">MRDPLLPLTPKQTEIADAALKIIGERGIVALTTASLAQELGVSSGAPFRHFESRDEILEAATQRVADMVADTYPKTLLPPLERLQALFLARVQTVGQQVGVARFIFSEQFALALPPAAAERMLDLVRGTRAFVLKALEEGIERGEIRKDLPPKALLPIVLGSLQHLVFLNALPSELGKVPKATEVFASLACLLAPERSH</sequence>
<evidence type="ECO:0000259" key="5">
    <source>
        <dbReference type="PROSITE" id="PS50977"/>
    </source>
</evidence>
<gene>
    <name evidence="6" type="ORF">IPP58_12305</name>
</gene>
<dbReference type="PRINTS" id="PR00455">
    <property type="entry name" value="HTHTETR"/>
</dbReference>
<dbReference type="PANTHER" id="PTHR30055:SF240">
    <property type="entry name" value="HTH-TYPE TRANSCRIPTIONAL REGULATOR ACRR"/>
    <property type="match status" value="1"/>
</dbReference>
<dbReference type="InterPro" id="IPR050109">
    <property type="entry name" value="HTH-type_TetR-like_transc_reg"/>
</dbReference>
<dbReference type="InterPro" id="IPR036271">
    <property type="entry name" value="Tet_transcr_reg_TetR-rel_C_sf"/>
</dbReference>
<keyword evidence="3" id="KW-0804">Transcription</keyword>
<keyword evidence="1" id="KW-0805">Transcription regulation</keyword>
<dbReference type="InterPro" id="IPR001647">
    <property type="entry name" value="HTH_TetR"/>
</dbReference>
<dbReference type="GO" id="GO:0000976">
    <property type="term" value="F:transcription cis-regulatory region binding"/>
    <property type="evidence" value="ECO:0007669"/>
    <property type="project" value="TreeGrafter"/>
</dbReference>
<proteinExistence type="predicted"/>
<comment type="caution">
    <text evidence="6">The sequence shown here is derived from an EMBL/GenBank/DDBJ whole genome shotgun (WGS) entry which is preliminary data.</text>
</comment>
<evidence type="ECO:0000256" key="2">
    <source>
        <dbReference type="ARBA" id="ARBA00023125"/>
    </source>
</evidence>
<dbReference type="Pfam" id="PF17932">
    <property type="entry name" value="TetR_C_24"/>
    <property type="match status" value="1"/>
</dbReference>
<evidence type="ECO:0000313" key="6">
    <source>
        <dbReference type="EMBL" id="MBK9797252.1"/>
    </source>
</evidence>
<dbReference type="AlphaFoldDB" id="A0A9D7XIH1"/>
<evidence type="ECO:0000313" key="7">
    <source>
        <dbReference type="Proteomes" id="UP000886657"/>
    </source>
</evidence>
<dbReference type="InterPro" id="IPR009057">
    <property type="entry name" value="Homeodomain-like_sf"/>
</dbReference>